<accession>A0A840X7W0</accession>
<evidence type="ECO:0000256" key="1">
    <source>
        <dbReference type="SAM" id="MobiDB-lite"/>
    </source>
</evidence>
<keyword evidence="3" id="KW-1185">Reference proteome</keyword>
<comment type="caution">
    <text evidence="2">The sequence shown here is derived from an EMBL/GenBank/DDBJ whole genome shotgun (WGS) entry which is preliminary data.</text>
</comment>
<protein>
    <submittedName>
        <fullName evidence="2">Uncharacterized protein</fullName>
    </submittedName>
</protein>
<dbReference type="Proteomes" id="UP000552883">
    <property type="component" value="Unassembled WGS sequence"/>
</dbReference>
<feature type="region of interest" description="Disordered" evidence="1">
    <location>
        <begin position="59"/>
        <end position="85"/>
    </location>
</feature>
<dbReference type="AlphaFoldDB" id="A0A840X7W0"/>
<evidence type="ECO:0000313" key="2">
    <source>
        <dbReference type="EMBL" id="MBB5617235.1"/>
    </source>
</evidence>
<dbReference type="EMBL" id="JACHBS010000001">
    <property type="protein sequence ID" value="MBB5617235.1"/>
    <property type="molecule type" value="Genomic_DNA"/>
</dbReference>
<gene>
    <name evidence="2" type="ORF">BJ959_000731</name>
</gene>
<name>A0A840X7W0_9MICO</name>
<dbReference type="RefSeq" id="WP_153982526.1">
    <property type="nucleotide sequence ID" value="NZ_BAAANZ010000009.1"/>
</dbReference>
<organism evidence="2 3">
    <name type="scientific">Microcella frigidaquae</name>
    <dbReference type="NCBI Taxonomy" id="424758"/>
    <lineage>
        <taxon>Bacteria</taxon>
        <taxon>Bacillati</taxon>
        <taxon>Actinomycetota</taxon>
        <taxon>Actinomycetes</taxon>
        <taxon>Micrococcales</taxon>
        <taxon>Microbacteriaceae</taxon>
        <taxon>Microcella</taxon>
    </lineage>
</organism>
<sequence>MDHGAEAERLLGELREGMLTHSGAPVDVQLAIVHALLDVAEAVRAACEALAGSVGEFVDDSALPSEGGMEVRAGGPDPTPDYPDAGYCGARSPRDGRPCTWQAGHEGAHVAGNSQIAVEVWW</sequence>
<proteinExistence type="predicted"/>
<evidence type="ECO:0000313" key="3">
    <source>
        <dbReference type="Proteomes" id="UP000552883"/>
    </source>
</evidence>
<reference evidence="2 3" key="1">
    <citation type="submission" date="2020-08" db="EMBL/GenBank/DDBJ databases">
        <title>Sequencing the genomes of 1000 actinobacteria strains.</title>
        <authorList>
            <person name="Klenk H.-P."/>
        </authorList>
    </citation>
    <scope>NUCLEOTIDE SEQUENCE [LARGE SCALE GENOMIC DNA]</scope>
    <source>
        <strain evidence="2 3">DSM 23889</strain>
    </source>
</reference>